<proteinExistence type="predicted"/>
<accession>A0A2R6A8T8</accession>
<dbReference type="AlphaFoldDB" id="A0A2R6A8T8"/>
<name>A0A2R6A8T8_9ARCH</name>
<dbReference type="EMBL" id="NEXD01000136">
    <property type="protein sequence ID" value="PSN82703.1"/>
    <property type="molecule type" value="Genomic_DNA"/>
</dbReference>
<evidence type="ECO:0000313" key="1">
    <source>
        <dbReference type="EMBL" id="PSN82703.1"/>
    </source>
</evidence>
<gene>
    <name evidence="1" type="ORF">B9Q02_11335</name>
</gene>
<dbReference type="Proteomes" id="UP000240569">
    <property type="component" value="Unassembled WGS sequence"/>
</dbReference>
<reference evidence="1 2" key="1">
    <citation type="submission" date="2017-04" db="EMBL/GenBank/DDBJ databases">
        <title>Novel microbial lineages endemic to geothermal iron-oxide mats fill important gaps in the evolutionary history of Archaea.</title>
        <authorList>
            <person name="Jay Z.J."/>
            <person name="Beam J.P."/>
            <person name="Dlakic M."/>
            <person name="Rusch D.B."/>
            <person name="Kozubal M.A."/>
            <person name="Inskeep W.P."/>
        </authorList>
    </citation>
    <scope>NUCLEOTIDE SEQUENCE [LARGE SCALE GENOMIC DNA]</scope>
    <source>
        <strain evidence="1">BE_D</strain>
    </source>
</reference>
<dbReference type="Pfam" id="PF09484">
    <property type="entry name" value="Cas_TM1802"/>
    <property type="match status" value="1"/>
</dbReference>
<dbReference type="InterPro" id="IPR013389">
    <property type="entry name" value="CRISPR-assoc_prot_Cas8b"/>
</dbReference>
<evidence type="ECO:0000313" key="2">
    <source>
        <dbReference type="Proteomes" id="UP000240569"/>
    </source>
</evidence>
<protein>
    <recommendedName>
        <fullName evidence="3">Type I-B CRISPR-associated protein Cas8b/Csh1</fullName>
    </recommendedName>
</protein>
<organism evidence="1 2">
    <name type="scientific">Candidatus Marsarchaeota G1 archaeon BE_D</name>
    <dbReference type="NCBI Taxonomy" id="1978156"/>
    <lineage>
        <taxon>Archaea</taxon>
        <taxon>Candidatus Marsarchaeota</taxon>
        <taxon>Candidatus Marsarchaeota group 1</taxon>
    </lineage>
</organism>
<sequence>IKKKVGRAKRKKEFNDLIEMISKVLSWYKKDPQQLEIKKEYWKDSLYTIVIKTNGNMVELAKHPAYLDLLKQEFTTGGQEIYEGKASCQFCGSQKVLKDPSYPAGKVLKIYNVDKKGFISRFGGTVDSYLSTHTICPSCRNKIYAGLNYIEKKLQITTGKLNAFIFPYAVNLDRKSLQKLELDGNGWFIQEDKIKELQETLKDLFEKFQFTVVYGKREQNKFRYYKSIVDVPVTRLVEIAKIANKIKNEFSASFRIKIDLNLGSLYRVLPLKLENPQRFLEAVESMVDSIPIKKDNLLREFLSMLKCIRYASCEARYDNAPHNLDDFTLVQTTLIQVGFIKLLYELGLMETVKVSSALSNSIDKDIVRFMEYTQLTDKQKALFLLGVLIAEIGRAQYKKGDHKKSILDKINFEGMPREKVMALANRIVQSLRNYNILVNNEGVYSEMMKLLTYVIKDLNDPVENTYYILAGYSYQTNKILIGGNQNERS</sequence>
<comment type="caution">
    <text evidence="1">The sequence shown here is derived from an EMBL/GenBank/DDBJ whole genome shotgun (WGS) entry which is preliminary data.</text>
</comment>
<feature type="non-terminal residue" evidence="1">
    <location>
        <position position="1"/>
    </location>
</feature>
<evidence type="ECO:0008006" key="3">
    <source>
        <dbReference type="Google" id="ProtNLM"/>
    </source>
</evidence>